<evidence type="ECO:0000256" key="12">
    <source>
        <dbReference type="ARBA" id="ARBA00032939"/>
    </source>
</evidence>
<evidence type="ECO:0000256" key="3">
    <source>
        <dbReference type="ARBA" id="ARBA00010544"/>
    </source>
</evidence>
<sequence length="149" mass="15729">DYDDGSLEQMTLSREPFWFLILGKIVSHWLVTGVPLALLSPLLALMLFMNESGAWALFFSLLLGTPILSLLGAIGAGLTVGLRKGGLLIAVLILPLFVPVLILATAMVQAGMQSLDYSGHMLWLGAILAASIGFAPIATSAGVRISLSH</sequence>
<dbReference type="GO" id="GO:0017004">
    <property type="term" value="P:cytochrome complex assembly"/>
    <property type="evidence" value="ECO:0007669"/>
    <property type="project" value="UniProtKB-KW"/>
</dbReference>
<dbReference type="GO" id="GO:0015232">
    <property type="term" value="F:heme transmembrane transporter activity"/>
    <property type="evidence" value="ECO:0007669"/>
    <property type="project" value="InterPro"/>
</dbReference>
<evidence type="ECO:0000256" key="9">
    <source>
        <dbReference type="ARBA" id="ARBA00022748"/>
    </source>
</evidence>
<evidence type="ECO:0000256" key="7">
    <source>
        <dbReference type="ARBA" id="ARBA00022519"/>
    </source>
</evidence>
<gene>
    <name evidence="14" type="primary">ccmB</name>
    <name evidence="14" type="ORF">HQ497_01125</name>
</gene>
<dbReference type="InterPro" id="IPR026031">
    <property type="entry name" value="Cyt_c_CcmB_bac"/>
</dbReference>
<accession>A0A972VX11</accession>
<evidence type="ECO:0000313" key="15">
    <source>
        <dbReference type="Proteomes" id="UP000754644"/>
    </source>
</evidence>
<dbReference type="AlphaFoldDB" id="A0A972VX11"/>
<dbReference type="EMBL" id="JABMOJ010000043">
    <property type="protein sequence ID" value="NQV63940.1"/>
    <property type="molecule type" value="Genomic_DNA"/>
</dbReference>
<protein>
    <recommendedName>
        <fullName evidence="4">Heme exporter protein B</fullName>
    </recommendedName>
    <alternativeName>
        <fullName evidence="12">Cytochrome c-type biogenesis protein CcmB</fullName>
    </alternativeName>
</protein>
<comment type="subcellular location">
    <subcellularLocation>
        <location evidence="2">Cell inner membrane</location>
        <topology evidence="2">Multi-pass membrane protein</topology>
    </subcellularLocation>
</comment>
<name>A0A972VX11_9GAMM</name>
<reference evidence="14" key="1">
    <citation type="submission" date="2020-05" db="EMBL/GenBank/DDBJ databases">
        <title>Sulfur intermediates as new biogeochemical hubs in an aquatic model microbial ecosystem.</title>
        <authorList>
            <person name="Vigneron A."/>
        </authorList>
    </citation>
    <scope>NUCLEOTIDE SEQUENCE</scope>
    <source>
        <strain evidence="14">Bin.250</strain>
    </source>
</reference>
<keyword evidence="10 13" id="KW-1133">Transmembrane helix</keyword>
<dbReference type="NCBIfam" id="TIGR01190">
    <property type="entry name" value="ccmB"/>
    <property type="match status" value="1"/>
</dbReference>
<dbReference type="PRINTS" id="PR01414">
    <property type="entry name" value="CCMBBIOGNSIS"/>
</dbReference>
<dbReference type="GO" id="GO:0005886">
    <property type="term" value="C:plasma membrane"/>
    <property type="evidence" value="ECO:0007669"/>
    <property type="project" value="UniProtKB-SubCell"/>
</dbReference>
<evidence type="ECO:0000256" key="8">
    <source>
        <dbReference type="ARBA" id="ARBA00022692"/>
    </source>
</evidence>
<keyword evidence="9" id="KW-0201">Cytochrome c-type biogenesis</keyword>
<dbReference type="PANTHER" id="PTHR30070:SF1">
    <property type="entry name" value="CYTOCHROME C BIOGENESIS B-RELATED"/>
    <property type="match status" value="1"/>
</dbReference>
<feature type="transmembrane region" description="Helical" evidence="13">
    <location>
        <begin position="17"/>
        <end position="48"/>
    </location>
</feature>
<keyword evidence="6" id="KW-1003">Cell membrane</keyword>
<evidence type="ECO:0000256" key="4">
    <source>
        <dbReference type="ARBA" id="ARBA00016452"/>
    </source>
</evidence>
<evidence type="ECO:0000256" key="10">
    <source>
        <dbReference type="ARBA" id="ARBA00022989"/>
    </source>
</evidence>
<evidence type="ECO:0000256" key="2">
    <source>
        <dbReference type="ARBA" id="ARBA00004429"/>
    </source>
</evidence>
<feature type="transmembrane region" description="Helical" evidence="13">
    <location>
        <begin position="87"/>
        <end position="108"/>
    </location>
</feature>
<proteinExistence type="inferred from homology"/>
<keyword evidence="5" id="KW-0813">Transport</keyword>
<dbReference type="Pfam" id="PF03379">
    <property type="entry name" value="CcmB"/>
    <property type="match status" value="1"/>
</dbReference>
<dbReference type="Proteomes" id="UP000754644">
    <property type="component" value="Unassembled WGS sequence"/>
</dbReference>
<evidence type="ECO:0000256" key="13">
    <source>
        <dbReference type="SAM" id="Phobius"/>
    </source>
</evidence>
<dbReference type="InterPro" id="IPR003544">
    <property type="entry name" value="Cyt_c_biogenesis_CcmB"/>
</dbReference>
<comment type="caution">
    <text evidence="14">The sequence shown here is derived from an EMBL/GenBank/DDBJ whole genome shotgun (WGS) entry which is preliminary data.</text>
</comment>
<evidence type="ECO:0000256" key="11">
    <source>
        <dbReference type="ARBA" id="ARBA00023136"/>
    </source>
</evidence>
<feature type="transmembrane region" description="Helical" evidence="13">
    <location>
        <begin position="54"/>
        <end position="80"/>
    </location>
</feature>
<dbReference type="GO" id="GO:1903607">
    <property type="term" value="P:cytochrome c biosynthetic process"/>
    <property type="evidence" value="ECO:0007669"/>
    <property type="project" value="TreeGrafter"/>
</dbReference>
<keyword evidence="11 13" id="KW-0472">Membrane</keyword>
<feature type="transmembrane region" description="Helical" evidence="13">
    <location>
        <begin position="120"/>
        <end position="143"/>
    </location>
</feature>
<organism evidence="14 15">
    <name type="scientific">SAR86 cluster bacterium</name>
    <dbReference type="NCBI Taxonomy" id="2030880"/>
    <lineage>
        <taxon>Bacteria</taxon>
        <taxon>Pseudomonadati</taxon>
        <taxon>Pseudomonadota</taxon>
        <taxon>Gammaproteobacteria</taxon>
        <taxon>SAR86 cluster</taxon>
    </lineage>
</organism>
<evidence type="ECO:0000313" key="14">
    <source>
        <dbReference type="EMBL" id="NQV63940.1"/>
    </source>
</evidence>
<evidence type="ECO:0000256" key="5">
    <source>
        <dbReference type="ARBA" id="ARBA00022448"/>
    </source>
</evidence>
<keyword evidence="8 13" id="KW-0812">Transmembrane</keyword>
<feature type="non-terminal residue" evidence="14">
    <location>
        <position position="1"/>
    </location>
</feature>
<comment type="function">
    <text evidence="1">Required for the export of heme to the periplasm for the biogenesis of c-type cytochromes.</text>
</comment>
<evidence type="ECO:0000256" key="6">
    <source>
        <dbReference type="ARBA" id="ARBA00022475"/>
    </source>
</evidence>
<keyword evidence="7" id="KW-0997">Cell inner membrane</keyword>
<dbReference type="PANTHER" id="PTHR30070">
    <property type="entry name" value="HEME EXPORTER PROTEIN B"/>
    <property type="match status" value="1"/>
</dbReference>
<evidence type="ECO:0000256" key="1">
    <source>
        <dbReference type="ARBA" id="ARBA00002442"/>
    </source>
</evidence>
<comment type="similarity">
    <text evidence="3">Belongs to the CcmB/CycW/HelB family.</text>
</comment>